<dbReference type="InterPro" id="IPR005225">
    <property type="entry name" value="Small_GTP-bd"/>
</dbReference>
<comment type="caution">
    <text evidence="4">The sequence shown here is derived from an EMBL/GenBank/DDBJ whole genome shotgun (WGS) entry which is preliminary data.</text>
</comment>
<dbReference type="Proteomes" id="UP001209570">
    <property type="component" value="Unassembled WGS sequence"/>
</dbReference>
<accession>A0AAD5LQK5</accession>
<dbReference type="PRINTS" id="PR00449">
    <property type="entry name" value="RASTRNSFRMNG"/>
</dbReference>
<feature type="region of interest" description="Disordered" evidence="3">
    <location>
        <begin position="127"/>
        <end position="151"/>
    </location>
</feature>
<dbReference type="Gene3D" id="1.10.418.10">
    <property type="entry name" value="Calponin-like domain"/>
    <property type="match status" value="1"/>
</dbReference>
<dbReference type="Gene3D" id="3.40.50.300">
    <property type="entry name" value="P-loop containing nucleotide triphosphate hydrolases"/>
    <property type="match status" value="1"/>
</dbReference>
<feature type="compositionally biased region" description="Basic and acidic residues" evidence="3">
    <location>
        <begin position="8"/>
        <end position="17"/>
    </location>
</feature>
<dbReference type="InterPro" id="IPR036872">
    <property type="entry name" value="CH_dom_sf"/>
</dbReference>
<evidence type="ECO:0000256" key="1">
    <source>
        <dbReference type="ARBA" id="ARBA00022741"/>
    </source>
</evidence>
<keyword evidence="5" id="KW-1185">Reference proteome</keyword>
<dbReference type="EMBL" id="JAKCXM010000005">
    <property type="protein sequence ID" value="KAJ0409277.1"/>
    <property type="molecule type" value="Genomic_DNA"/>
</dbReference>
<feature type="region of interest" description="Disordered" evidence="3">
    <location>
        <begin position="1"/>
        <end position="31"/>
    </location>
</feature>
<evidence type="ECO:0000313" key="4">
    <source>
        <dbReference type="EMBL" id="KAJ0409277.1"/>
    </source>
</evidence>
<reference evidence="4" key="1">
    <citation type="submission" date="2021-12" db="EMBL/GenBank/DDBJ databases">
        <title>Prjna785345.</title>
        <authorList>
            <person name="Rujirawat T."/>
            <person name="Krajaejun T."/>
        </authorList>
    </citation>
    <scope>NUCLEOTIDE SEQUENCE</scope>
    <source>
        <strain evidence="4">Pi057C3</strain>
    </source>
</reference>
<evidence type="ECO:0000256" key="2">
    <source>
        <dbReference type="SAM" id="Coils"/>
    </source>
</evidence>
<name>A0AAD5LQK5_PYTIN</name>
<dbReference type="SMART" id="SM00176">
    <property type="entry name" value="RAN"/>
    <property type="match status" value="1"/>
</dbReference>
<evidence type="ECO:0000313" key="5">
    <source>
        <dbReference type="Proteomes" id="UP001209570"/>
    </source>
</evidence>
<proteinExistence type="predicted"/>
<dbReference type="SUPFAM" id="SSF52540">
    <property type="entry name" value="P-loop containing nucleoside triphosphate hydrolases"/>
    <property type="match status" value="1"/>
</dbReference>
<dbReference type="AlphaFoldDB" id="A0AAD5LQK5"/>
<organism evidence="4 5">
    <name type="scientific">Pythium insidiosum</name>
    <name type="common">Pythiosis disease agent</name>
    <dbReference type="NCBI Taxonomy" id="114742"/>
    <lineage>
        <taxon>Eukaryota</taxon>
        <taxon>Sar</taxon>
        <taxon>Stramenopiles</taxon>
        <taxon>Oomycota</taxon>
        <taxon>Peronosporomycetes</taxon>
        <taxon>Pythiales</taxon>
        <taxon>Pythiaceae</taxon>
        <taxon>Pythium</taxon>
    </lineage>
</organism>
<keyword evidence="1" id="KW-0547">Nucleotide-binding</keyword>
<protein>
    <recommendedName>
        <fullName evidence="6">Rab11 family GTPase</fullName>
    </recommendedName>
</protein>
<dbReference type="SMART" id="SM00174">
    <property type="entry name" value="RHO"/>
    <property type="match status" value="1"/>
</dbReference>
<gene>
    <name evidence="4" type="ORF">P43SY_006774</name>
</gene>
<dbReference type="GO" id="GO:0005525">
    <property type="term" value="F:GTP binding"/>
    <property type="evidence" value="ECO:0007669"/>
    <property type="project" value="InterPro"/>
</dbReference>
<feature type="coiled-coil region" evidence="2">
    <location>
        <begin position="306"/>
        <end position="361"/>
    </location>
</feature>
<evidence type="ECO:0008006" key="6">
    <source>
        <dbReference type="Google" id="ProtNLM"/>
    </source>
</evidence>
<dbReference type="SMART" id="SM00175">
    <property type="entry name" value="RAB"/>
    <property type="match status" value="1"/>
</dbReference>
<dbReference type="InterPro" id="IPR001806">
    <property type="entry name" value="Small_GTPase"/>
</dbReference>
<sequence length="839" mass="94401">MATPRELLSPRDRRDAKLTNTRGNNGDNDHEHDAALERDARHLEQQLLVAFRGAETTAAVLSTADARANANANANASASATGPSALRTALCFDALRHVATMFPRFDTVMRHLETELTRAVYVSYDIKQQQQQRSQPHRQSRDEKTSEEEAEMEAFRNDGDHAVDEAKNNLSDEGDNAERAARIQRFFTRRTFFAQLHRVLSEKATLQTELEGLDRMRGLMLLQLRHKELMVDRLATRWGRVLLKQTLVDWRQIIVRKKYTRVLLEKTSGRWSRQRLLRLFRRWADTTKTQKVARMSQKLQQCVETTRDLEDLLSKMDAQIDSARLETKGHREHFDFAKRQIVSLEELLAQLETRVHSCNERKLQALVNEWGKLCLSFVDVQVEYLQHMLSAVTAQEFVDATGILAKGEELSDLVQLPSDLLVLRWINYQLARCDTFQCVHPKAVASALISAVGSGSSCGGGFIQNFSSDMKNHYVLRHILKRIQTRREEVLRTEPLNAKLEKRSLDDAAHDNSVTEMTAAEFVEALVHIAQSKHFRLKSNRLLQDATKLTPEEFLRDFYTRRGLYDKLKDVDALVSAYSKNMPQLYAELDKKYGTTFSTNPPPITEEVRRSEPVSGVPALARPASPRASVKPAVNKIIMLGNSGVGKTNLLSRLNKGEFSDDFTSTVGVEFLTHIMNVDGMDVKAQIWDTAGQERFHAMMATYYRKAVGALLIFDVTDRLSFLGVEKWLEQLLNVAEPGLHAVLVGNKCDITGSKRVVTSEEAQQFASAHHMSYVETSAKSGQNVESAFHSLITAIHRSQLAEMASAPQAPPLSTVELSSAPGSGGSNSTNSIIDCNLF</sequence>
<dbReference type="Pfam" id="PF00071">
    <property type="entry name" value="Ras"/>
    <property type="match status" value="1"/>
</dbReference>
<dbReference type="NCBIfam" id="TIGR00231">
    <property type="entry name" value="small_GTP"/>
    <property type="match status" value="1"/>
</dbReference>
<dbReference type="PROSITE" id="PS51419">
    <property type="entry name" value="RAB"/>
    <property type="match status" value="1"/>
</dbReference>
<dbReference type="PROSITE" id="PS51420">
    <property type="entry name" value="RHO"/>
    <property type="match status" value="1"/>
</dbReference>
<dbReference type="CDD" id="cd00154">
    <property type="entry name" value="Rab"/>
    <property type="match status" value="1"/>
</dbReference>
<feature type="region of interest" description="Disordered" evidence="3">
    <location>
        <begin position="598"/>
        <end position="622"/>
    </location>
</feature>
<dbReference type="SMART" id="SM00173">
    <property type="entry name" value="RAS"/>
    <property type="match status" value="1"/>
</dbReference>
<dbReference type="InterPro" id="IPR027417">
    <property type="entry name" value="P-loop_NTPase"/>
</dbReference>
<keyword evidence="2" id="KW-0175">Coiled coil</keyword>
<dbReference type="FunFam" id="3.40.50.300:FF:001430">
    <property type="entry name" value="Small GTPase EhRabM3, putative"/>
    <property type="match status" value="1"/>
</dbReference>
<dbReference type="PANTHER" id="PTHR47978">
    <property type="match status" value="1"/>
</dbReference>
<evidence type="ECO:0000256" key="3">
    <source>
        <dbReference type="SAM" id="MobiDB-lite"/>
    </source>
</evidence>
<dbReference type="GO" id="GO:0003924">
    <property type="term" value="F:GTPase activity"/>
    <property type="evidence" value="ECO:0007669"/>
    <property type="project" value="InterPro"/>
</dbReference>
<dbReference type="PROSITE" id="PS51421">
    <property type="entry name" value="RAS"/>
    <property type="match status" value="1"/>
</dbReference>